<evidence type="ECO:0000256" key="3">
    <source>
        <dbReference type="ARBA" id="ARBA00023136"/>
    </source>
</evidence>
<sequence>MLLAMSFNGAIILSIVAGAGLGQFLTDCILGAAGVSFVKEEPRAWEGHGNENIVQLVHLTLEQSDARFACSSQAALSKSLPTYCAASSPADSSTLIRSALSFSSGRPVKKFPAHFPALKRFKQVLLPELMETYKYSSELRVYEYRPAPTKGFHNFF</sequence>
<keyword evidence="5" id="KW-0732">Signal</keyword>
<keyword evidence="2" id="KW-1133">Transmembrane helix</keyword>
<keyword evidence="4" id="KW-0813">Transport</keyword>
<comment type="similarity">
    <text evidence="4">Belongs to the copper transporter (Ctr) (TC 1.A.56) family. SLC31A subfamily.</text>
</comment>
<evidence type="ECO:0000259" key="6">
    <source>
        <dbReference type="Pfam" id="PF10307"/>
    </source>
</evidence>
<reference evidence="7 8" key="1">
    <citation type="journal article" date="2016" name="Genome Biol. Evol.">
        <title>Divergent and convergent evolution of fungal pathogenicity.</title>
        <authorList>
            <person name="Shang Y."/>
            <person name="Xiao G."/>
            <person name="Zheng P."/>
            <person name="Cen K."/>
            <person name="Zhan S."/>
            <person name="Wang C."/>
        </authorList>
    </citation>
    <scope>NUCLEOTIDE SEQUENCE [LARGE SCALE GENOMIC DNA]</scope>
    <source>
        <strain evidence="7 8">RCEF 1005</strain>
    </source>
</reference>
<proteinExistence type="inferred from homology"/>
<keyword evidence="4" id="KW-0186">Copper</keyword>
<dbReference type="EMBL" id="AZHF01000008">
    <property type="protein sequence ID" value="OAA71781.1"/>
    <property type="molecule type" value="Genomic_DNA"/>
</dbReference>
<keyword evidence="1" id="KW-0812">Transmembrane</keyword>
<name>A0A168CTR9_CORDF</name>
<dbReference type="Pfam" id="PF10307">
    <property type="entry name" value="HAD_SAK_1"/>
    <property type="match status" value="1"/>
</dbReference>
<accession>A0A168CTR9</accession>
<keyword evidence="8" id="KW-1185">Reference proteome</keyword>
<evidence type="ECO:0000256" key="5">
    <source>
        <dbReference type="SAM" id="SignalP"/>
    </source>
</evidence>
<feature type="signal peptide" evidence="5">
    <location>
        <begin position="1"/>
        <end position="22"/>
    </location>
</feature>
<dbReference type="AlphaFoldDB" id="A0A168CTR9"/>
<dbReference type="InterPro" id="IPR018812">
    <property type="entry name" value="SAK_HAD"/>
</dbReference>
<keyword evidence="4" id="KW-0406">Ion transport</keyword>
<evidence type="ECO:0000256" key="1">
    <source>
        <dbReference type="ARBA" id="ARBA00022692"/>
    </source>
</evidence>
<keyword evidence="4" id="KW-0187">Copper transport</keyword>
<dbReference type="OrthoDB" id="161814at2759"/>
<evidence type="ECO:0000313" key="7">
    <source>
        <dbReference type="EMBL" id="OAA71781.1"/>
    </source>
</evidence>
<evidence type="ECO:0000313" key="8">
    <source>
        <dbReference type="Proteomes" id="UP000076881"/>
    </source>
</evidence>
<feature type="domain" description="Swiss Army Knife RNA repair protein HAD" evidence="6">
    <location>
        <begin position="39"/>
        <end position="156"/>
    </location>
</feature>
<keyword evidence="3 4" id="KW-0472">Membrane</keyword>
<comment type="subcellular location">
    <subcellularLocation>
        <location evidence="4">Membrane</location>
        <topology evidence="4">Multi-pass membrane protein</topology>
    </subcellularLocation>
</comment>
<protein>
    <recommendedName>
        <fullName evidence="4">Copper transport protein</fullName>
    </recommendedName>
</protein>
<comment type="caution">
    <text evidence="7">The sequence shown here is derived from an EMBL/GenBank/DDBJ whole genome shotgun (WGS) entry which is preliminary data.</text>
</comment>
<organism evidence="7 8">
    <name type="scientific">Akanthomyces lecanii RCEF 1005</name>
    <dbReference type="NCBI Taxonomy" id="1081108"/>
    <lineage>
        <taxon>Eukaryota</taxon>
        <taxon>Fungi</taxon>
        <taxon>Dikarya</taxon>
        <taxon>Ascomycota</taxon>
        <taxon>Pezizomycotina</taxon>
        <taxon>Sordariomycetes</taxon>
        <taxon>Hypocreomycetidae</taxon>
        <taxon>Hypocreales</taxon>
        <taxon>Cordycipitaceae</taxon>
        <taxon>Akanthomyces</taxon>
        <taxon>Cordyceps confragosa</taxon>
    </lineage>
</organism>
<dbReference type="GO" id="GO:0016020">
    <property type="term" value="C:membrane"/>
    <property type="evidence" value="ECO:0007669"/>
    <property type="project" value="UniProtKB-SubCell"/>
</dbReference>
<evidence type="ECO:0000256" key="4">
    <source>
        <dbReference type="RuleBase" id="RU367022"/>
    </source>
</evidence>
<dbReference type="GO" id="GO:0005375">
    <property type="term" value="F:copper ion transmembrane transporter activity"/>
    <property type="evidence" value="ECO:0007669"/>
    <property type="project" value="UniProtKB-UniRule"/>
</dbReference>
<dbReference type="Pfam" id="PF04145">
    <property type="entry name" value="Ctr"/>
    <property type="match status" value="1"/>
</dbReference>
<dbReference type="InterPro" id="IPR007274">
    <property type="entry name" value="Cop_transporter"/>
</dbReference>
<evidence type="ECO:0000256" key="2">
    <source>
        <dbReference type="ARBA" id="ARBA00022989"/>
    </source>
</evidence>
<gene>
    <name evidence="7" type="ORF">LEL_09016</name>
</gene>
<feature type="chain" id="PRO_5007896029" description="Copper transport protein" evidence="5">
    <location>
        <begin position="23"/>
        <end position="156"/>
    </location>
</feature>
<dbReference type="Proteomes" id="UP000076881">
    <property type="component" value="Unassembled WGS sequence"/>
</dbReference>